<dbReference type="RefSeq" id="WP_207299855.1">
    <property type="nucleotide sequence ID" value="NZ_CP071444.1"/>
</dbReference>
<keyword evidence="3 6" id="KW-0812">Transmembrane</keyword>
<dbReference type="KEGG" id="alka:J0B03_12155"/>
<comment type="similarity">
    <text evidence="2">Belongs to the TMEM86 family.</text>
</comment>
<evidence type="ECO:0000256" key="2">
    <source>
        <dbReference type="ARBA" id="ARBA00007375"/>
    </source>
</evidence>
<sequence>MDNVRRVLVAVFVPLTFMILGFNQLFALESPALYLKFGARLLMVLSVVLVKKRYLEQKLLALAFLASLFSDFFFSFLLALRPDFPNRDLYGIVGFIVAYLFLITAFQRHFQITKKEVLTAVPFVGVFLVILYLLLPYASGAMLVSAISLGVILCYTVTTMIATTYRGFFNKKVAFMIASAGVILFISDMVVAYSIFHPVYKEFFLWKENAIWITYMFGWLLLLVVCTETEIR</sequence>
<feature type="transmembrane region" description="Helical" evidence="6">
    <location>
        <begin position="141"/>
        <end position="161"/>
    </location>
</feature>
<evidence type="ECO:0000256" key="3">
    <source>
        <dbReference type="ARBA" id="ARBA00022692"/>
    </source>
</evidence>
<feature type="transmembrane region" description="Helical" evidence="6">
    <location>
        <begin position="173"/>
        <end position="197"/>
    </location>
</feature>
<protein>
    <recommendedName>
        <fullName evidence="9">YhhN-like protein</fullName>
    </recommendedName>
</protein>
<evidence type="ECO:0000256" key="5">
    <source>
        <dbReference type="ARBA" id="ARBA00023136"/>
    </source>
</evidence>
<accession>A0A975AIB8</accession>
<gene>
    <name evidence="7" type="ORF">J0B03_12155</name>
</gene>
<feature type="transmembrane region" description="Helical" evidence="6">
    <location>
        <begin position="32"/>
        <end position="50"/>
    </location>
</feature>
<feature type="transmembrane region" description="Helical" evidence="6">
    <location>
        <begin position="118"/>
        <end position="135"/>
    </location>
</feature>
<proteinExistence type="inferred from homology"/>
<evidence type="ECO:0000256" key="1">
    <source>
        <dbReference type="ARBA" id="ARBA00004141"/>
    </source>
</evidence>
<dbReference type="Proteomes" id="UP000663499">
    <property type="component" value="Chromosome"/>
</dbReference>
<dbReference type="GO" id="GO:0016020">
    <property type="term" value="C:membrane"/>
    <property type="evidence" value="ECO:0007669"/>
    <property type="project" value="UniProtKB-SubCell"/>
</dbReference>
<feature type="transmembrane region" description="Helical" evidence="6">
    <location>
        <begin position="7"/>
        <end position="26"/>
    </location>
</feature>
<dbReference type="EMBL" id="CP071444">
    <property type="protein sequence ID" value="QSX08514.1"/>
    <property type="molecule type" value="Genomic_DNA"/>
</dbReference>
<reference evidence="7" key="1">
    <citation type="submission" date="2021-03" db="EMBL/GenBank/DDBJ databases">
        <title>Alkalibacter marinus sp. nov., isolated from tidal flat sediment.</title>
        <authorList>
            <person name="Namirimu T."/>
            <person name="Yang J.-A."/>
            <person name="Yang S.-H."/>
            <person name="Kim Y.-J."/>
            <person name="Kwon K.K."/>
        </authorList>
    </citation>
    <scope>NUCLEOTIDE SEQUENCE</scope>
    <source>
        <strain evidence="7">ES005</strain>
    </source>
</reference>
<comment type="subcellular location">
    <subcellularLocation>
        <location evidence="1">Membrane</location>
        <topology evidence="1">Multi-pass membrane protein</topology>
    </subcellularLocation>
</comment>
<dbReference type="Pfam" id="PF07947">
    <property type="entry name" value="YhhN"/>
    <property type="match status" value="1"/>
</dbReference>
<name>A0A975AIB8_9FIRM</name>
<evidence type="ECO:0000256" key="4">
    <source>
        <dbReference type="ARBA" id="ARBA00022989"/>
    </source>
</evidence>
<evidence type="ECO:0000256" key="6">
    <source>
        <dbReference type="SAM" id="Phobius"/>
    </source>
</evidence>
<keyword evidence="4 6" id="KW-1133">Transmembrane helix</keyword>
<evidence type="ECO:0008006" key="9">
    <source>
        <dbReference type="Google" id="ProtNLM"/>
    </source>
</evidence>
<dbReference type="AlphaFoldDB" id="A0A975AIB8"/>
<dbReference type="InterPro" id="IPR012506">
    <property type="entry name" value="TMEM86B-like"/>
</dbReference>
<organism evidence="7 8">
    <name type="scientific">Alkalibacter rhizosphaerae</name>
    <dbReference type="NCBI Taxonomy" id="2815577"/>
    <lineage>
        <taxon>Bacteria</taxon>
        <taxon>Bacillati</taxon>
        <taxon>Bacillota</taxon>
        <taxon>Clostridia</taxon>
        <taxon>Eubacteriales</taxon>
        <taxon>Eubacteriaceae</taxon>
        <taxon>Alkalibacter</taxon>
    </lineage>
</organism>
<keyword evidence="5 6" id="KW-0472">Membrane</keyword>
<feature type="transmembrane region" description="Helical" evidence="6">
    <location>
        <begin position="89"/>
        <end position="106"/>
    </location>
</feature>
<feature type="transmembrane region" description="Helical" evidence="6">
    <location>
        <begin position="209"/>
        <end position="227"/>
    </location>
</feature>
<feature type="transmembrane region" description="Helical" evidence="6">
    <location>
        <begin position="59"/>
        <end position="77"/>
    </location>
</feature>
<evidence type="ECO:0000313" key="8">
    <source>
        <dbReference type="Proteomes" id="UP000663499"/>
    </source>
</evidence>
<keyword evidence="8" id="KW-1185">Reference proteome</keyword>
<evidence type="ECO:0000313" key="7">
    <source>
        <dbReference type="EMBL" id="QSX08514.1"/>
    </source>
</evidence>